<dbReference type="RefSeq" id="WP_042344776.1">
    <property type="nucleotide sequence ID" value="NZ_CDOI01000164.1"/>
</dbReference>
<accession>A0A0B7I7N1</accession>
<name>A0A0B7I7N1_9FLAO</name>
<keyword evidence="2" id="KW-1185">Reference proteome</keyword>
<dbReference type="EMBL" id="CDOI01000164">
    <property type="protein sequence ID" value="CEN47986.1"/>
    <property type="molecule type" value="Genomic_DNA"/>
</dbReference>
<dbReference type="AlphaFoldDB" id="A0A0B7I7N1"/>
<proteinExistence type="predicted"/>
<dbReference type="SUPFAM" id="SSF56112">
    <property type="entry name" value="Protein kinase-like (PK-like)"/>
    <property type="match status" value="1"/>
</dbReference>
<dbReference type="Proteomes" id="UP000045051">
    <property type="component" value="Unassembled WGS sequence"/>
</dbReference>
<dbReference type="InterPro" id="IPR011009">
    <property type="entry name" value="Kinase-like_dom_sf"/>
</dbReference>
<evidence type="ECO:0000313" key="1">
    <source>
        <dbReference type="EMBL" id="CEN47986.1"/>
    </source>
</evidence>
<protein>
    <recommendedName>
        <fullName evidence="3">Protein kinase domain-containing protein</fullName>
    </recommendedName>
</protein>
<evidence type="ECO:0008006" key="3">
    <source>
        <dbReference type="Google" id="ProtNLM"/>
    </source>
</evidence>
<organism evidence="1 2">
    <name type="scientific">Capnocytophaga canis</name>
    <dbReference type="NCBI Taxonomy" id="1848903"/>
    <lineage>
        <taxon>Bacteria</taxon>
        <taxon>Pseudomonadati</taxon>
        <taxon>Bacteroidota</taxon>
        <taxon>Flavobacteriia</taxon>
        <taxon>Flavobacteriales</taxon>
        <taxon>Flavobacteriaceae</taxon>
        <taxon>Capnocytophaga</taxon>
    </lineage>
</organism>
<dbReference type="Gene3D" id="1.10.510.10">
    <property type="entry name" value="Transferase(Phosphotransferase) domain 1"/>
    <property type="match status" value="1"/>
</dbReference>
<reference evidence="1 2" key="1">
    <citation type="submission" date="2015-01" db="EMBL/GenBank/DDBJ databases">
        <authorList>
            <person name="Xiang T."/>
            <person name="Song Y."/>
            <person name="Huang L."/>
            <person name="Wang B."/>
            <person name="Wu P."/>
        </authorList>
    </citation>
    <scope>NUCLEOTIDE SEQUENCE [LARGE SCALE GENOMIC DNA]</scope>
    <source>
        <strain evidence="1 2">CcD38</strain>
    </source>
</reference>
<gene>
    <name evidence="1" type="ORF">CCAND38_510002</name>
</gene>
<sequence length="307" mass="36694">MWVNIDNKRFEFHSDYDSFNKSNNSWRKQNVDAYKFQKFGATNVFIKRMESPSKYISGFGFLQKVKGKKFHSLPMIYDLVETRENNQTVYYLFQEAISGQTLEEVMKYKVFKLNIQRFLRDIYGGLEVIWKQGYWFSDFVEKNIFIGNNGWYYLIDLDSVVSLDILPMEDHHFLGTINRNYKNAIASLWYKDTFGYPFPIVKEHLKGDTINALELFIFMGQLRYFIDHLESSEFLCAQSRKQVPKYLLVLNQLYTKNCFLSAFSFKALHQQKPLQFKVLENYNETVLFPSHKTIWIDFKKKRILIKQ</sequence>
<evidence type="ECO:0000313" key="2">
    <source>
        <dbReference type="Proteomes" id="UP000045051"/>
    </source>
</evidence>